<evidence type="ECO:0000259" key="4">
    <source>
        <dbReference type="Pfam" id="PF16535"/>
    </source>
</evidence>
<dbReference type="Proteomes" id="UP000271008">
    <property type="component" value="Unassembled WGS sequence"/>
</dbReference>
<dbReference type="EMBL" id="JAAJRI010000009">
    <property type="protein sequence ID" value="NGE89289.1"/>
    <property type="molecule type" value="Genomic_DNA"/>
</dbReference>
<feature type="region of interest" description="Disordered" evidence="2">
    <location>
        <begin position="28"/>
        <end position="49"/>
    </location>
</feature>
<dbReference type="EMBL" id="DABGZR010000019">
    <property type="protein sequence ID" value="HAJ0997282.1"/>
    <property type="molecule type" value="Genomic_DNA"/>
</dbReference>
<keyword evidence="1" id="KW-0175">Coiled coil</keyword>
<protein>
    <submittedName>
        <fullName evidence="8">Type III cell invasion protein SipB</fullName>
    </submittedName>
    <submittedName>
        <fullName evidence="6">YopB/SseC family type III secretion system translocon subunit</fullName>
    </submittedName>
</protein>
<reference evidence="5" key="3">
    <citation type="submission" date="2019-09" db="EMBL/GenBank/DDBJ databases">
        <authorList>
            <consortium name="NCBI Pathogen Detection Project"/>
        </authorList>
    </citation>
    <scope>NUCLEOTIDE SEQUENCE</scope>
    <source>
        <strain evidence="5">EC00605</strain>
    </source>
</reference>
<reference evidence="7 11" key="5">
    <citation type="submission" date="2020-06" db="EMBL/GenBank/DDBJ databases">
        <title>REHAB project genomes.</title>
        <authorList>
            <person name="Shaw L.P."/>
        </authorList>
    </citation>
    <scope>NUCLEOTIDE SEQUENCE [LARGE SCALE GENOMIC DNA]</scope>
    <source>
        <strain evidence="7 11">RHB07-C04</strain>
    </source>
</reference>
<organism evidence="8 9">
    <name type="scientific">Escherichia coli</name>
    <dbReference type="NCBI Taxonomy" id="562"/>
    <lineage>
        <taxon>Bacteria</taxon>
        <taxon>Pseudomonadati</taxon>
        <taxon>Pseudomonadota</taxon>
        <taxon>Gammaproteobacteria</taxon>
        <taxon>Enterobacterales</taxon>
        <taxon>Enterobacteriaceae</taxon>
        <taxon>Escherichia</taxon>
    </lineage>
</organism>
<evidence type="ECO:0000313" key="7">
    <source>
        <dbReference type="EMBL" id="QMP46193.1"/>
    </source>
</evidence>
<dbReference type="Pfam" id="PF16535">
    <property type="entry name" value="T3SSipB"/>
    <property type="match status" value="1"/>
</dbReference>
<keyword evidence="3" id="KW-1133">Transmembrane helix</keyword>
<dbReference type="Proteomes" id="UP000472856">
    <property type="component" value="Unassembled WGS sequence"/>
</dbReference>
<evidence type="ECO:0000256" key="2">
    <source>
        <dbReference type="SAM" id="MobiDB-lite"/>
    </source>
</evidence>
<feature type="transmembrane region" description="Helical" evidence="3">
    <location>
        <begin position="422"/>
        <end position="454"/>
    </location>
</feature>
<feature type="domain" description="IpaB/BipB/SctE N-terminal" evidence="4">
    <location>
        <begin position="85"/>
        <end position="232"/>
    </location>
</feature>
<accession>A0A0A1AB91</accession>
<reference evidence="5" key="1">
    <citation type="journal article" date="2018" name="Genome Biol.">
        <title>SKESA: strategic k-mer extension for scrupulous assemblies.</title>
        <authorList>
            <person name="Souvorov A."/>
            <person name="Agarwala R."/>
            <person name="Lipman D.J."/>
        </authorList>
    </citation>
    <scope>NUCLEOTIDE SEQUENCE [LARGE SCALE GENOMIC DNA]</scope>
    <source>
        <strain evidence="5">EC00605</strain>
    </source>
</reference>
<dbReference type="Gene3D" id="1.20.120.330">
    <property type="entry name" value="Nucleotidyltransferases domain 2"/>
    <property type="match status" value="1"/>
</dbReference>
<evidence type="ECO:0000313" key="10">
    <source>
        <dbReference type="Proteomes" id="UP000472856"/>
    </source>
</evidence>
<feature type="transmembrane region" description="Helical" evidence="3">
    <location>
        <begin position="319"/>
        <end position="339"/>
    </location>
</feature>
<dbReference type="EMBL" id="CP057975">
    <property type="protein sequence ID" value="QMP46193.1"/>
    <property type="molecule type" value="Genomic_DNA"/>
</dbReference>
<dbReference type="RefSeq" id="WP_022646288.1">
    <property type="nucleotide sequence ID" value="NZ_AP022098.1"/>
</dbReference>
<proteinExistence type="predicted"/>
<reference evidence="6 10" key="4">
    <citation type="submission" date="2020-02" db="EMBL/GenBank/DDBJ databases">
        <title>WGS of Carbapenem-Resistant Enterobacteriaceae.</title>
        <authorList>
            <person name="Tokajian S."/>
            <person name="El Chaar M."/>
            <person name="El Khoury M."/>
        </authorList>
    </citation>
    <scope>NUCLEOTIDE SEQUENCE [LARGE SCALE GENOMIC DNA]</scope>
    <source>
        <strain evidence="6 10">ECM_75</strain>
    </source>
</reference>
<evidence type="ECO:0000313" key="5">
    <source>
        <dbReference type="EMBL" id="HAJ0997282.1"/>
    </source>
</evidence>
<keyword evidence="3" id="KW-0812">Transmembrane</keyword>
<feature type="transmembrane region" description="Helical" evidence="3">
    <location>
        <begin position="346"/>
        <end position="372"/>
    </location>
</feature>
<dbReference type="AlphaFoldDB" id="A0A0A1AB91"/>
<sequence>MSAPITGQTITFEQISETLRTQYSDAEKRLQDSSKTQVDPMRLNKNPKSLDNDIRARLENKPMLAPPEIQVSDSDNATTAKTNDARLTMILGNLTGIADQDITKRLHNNLDSTLLRHEMAHNKFRELSDAYSSSLDDAQKADDIMHQANNNYNAVDKKVQSLEKKVNTLNQELSQLQPGDPQYNKVLTQKNAAEKTLTLSLQKKSLAEKSLNTAIMDADAAIGQSMEIFDEIQQQEQINNFTTNICLTQENQKNRNATATFILLITSVMEVIGDTNCDSIKNQSEVMKEINHVRENKLNETARKYTTTTKVLKIVNECVTVVTFAVSAVLIVVGLLAAVPSGGSSIAGALALIGGIAGAVVLGVDITCQIALGTTATGWILGKVVEGLSAAIKTVDPTLLAITALLDVIGVDQDTIELVKSIYASAAASIVMATVMIGAAVICSVAIGAVVSALSKTAAEEVTKEITSTIKSTIESIINSVSKNIIKVLDSVCSVLQTSAVVLKLIAKISNGLEKIGLLICAIATSTMNCFVAGNSADMAILQQDMSNLSKTREQMLSVLQRVDKTVEQEVSQMVRVLQHRTEALKFASHSIV</sequence>
<evidence type="ECO:0000313" key="8">
    <source>
        <dbReference type="EMBL" id="RRD75355.1"/>
    </source>
</evidence>
<reference evidence="8 9" key="2">
    <citation type="submission" date="2018-11" db="EMBL/GenBank/DDBJ databases">
        <title>Enterobacteriaceae from Patient.</title>
        <authorList>
            <person name="Shen C."/>
            <person name="Yang Y."/>
            <person name="Tian G."/>
        </authorList>
    </citation>
    <scope>NUCLEOTIDE SEQUENCE [LARGE SCALE GENOMIC DNA]</scope>
    <source>
        <strain evidence="8 9">GBGD28</strain>
    </source>
</reference>
<keyword evidence="3" id="KW-0472">Membrane</keyword>
<evidence type="ECO:0000313" key="9">
    <source>
        <dbReference type="Proteomes" id="UP000271008"/>
    </source>
</evidence>
<evidence type="ECO:0000256" key="3">
    <source>
        <dbReference type="SAM" id="Phobius"/>
    </source>
</evidence>
<dbReference type="Proteomes" id="UP000514715">
    <property type="component" value="Chromosome"/>
</dbReference>
<feature type="coiled-coil region" evidence="1">
    <location>
        <begin position="145"/>
        <end position="172"/>
    </location>
</feature>
<evidence type="ECO:0000313" key="11">
    <source>
        <dbReference type="Proteomes" id="UP000514715"/>
    </source>
</evidence>
<name>A0A0A1AB91_ECOLX</name>
<dbReference type="InterPro" id="IPR032391">
    <property type="entry name" value="IpaB/BipB/SctE_N"/>
</dbReference>
<gene>
    <name evidence="8" type="ORF">EIA08_13265</name>
    <name evidence="6" type="ORF">G5603_13965</name>
    <name evidence="5" type="ORF">HL601_17005</name>
    <name evidence="7" type="ORF">HVW04_15665</name>
</gene>
<dbReference type="EMBL" id="RQTU01000010">
    <property type="protein sequence ID" value="RRD75355.1"/>
    <property type="molecule type" value="Genomic_DNA"/>
</dbReference>
<evidence type="ECO:0000313" key="6">
    <source>
        <dbReference type="EMBL" id="NGE89289.1"/>
    </source>
</evidence>
<evidence type="ECO:0000256" key="1">
    <source>
        <dbReference type="SAM" id="Coils"/>
    </source>
</evidence>